<comment type="caution">
    <text evidence="1">The sequence shown here is derived from an EMBL/GenBank/DDBJ whole genome shotgun (WGS) entry which is preliminary data.</text>
</comment>
<dbReference type="Proteomes" id="UP000178227">
    <property type="component" value="Unassembled WGS sequence"/>
</dbReference>
<evidence type="ECO:0000313" key="1">
    <source>
        <dbReference type="EMBL" id="OGN22588.1"/>
    </source>
</evidence>
<reference evidence="1 2" key="1">
    <citation type="journal article" date="2016" name="Nat. Commun.">
        <title>Thousands of microbial genomes shed light on interconnected biogeochemical processes in an aquifer system.</title>
        <authorList>
            <person name="Anantharaman K."/>
            <person name="Brown C.T."/>
            <person name="Hug L.A."/>
            <person name="Sharon I."/>
            <person name="Castelle C.J."/>
            <person name="Probst A.J."/>
            <person name="Thomas B.C."/>
            <person name="Singh A."/>
            <person name="Wilkins M.J."/>
            <person name="Karaoz U."/>
            <person name="Brodie E.L."/>
            <person name="Williams K.H."/>
            <person name="Hubbard S.S."/>
            <person name="Banfield J.F."/>
        </authorList>
    </citation>
    <scope>NUCLEOTIDE SEQUENCE [LARGE SCALE GENOMIC DNA]</scope>
</reference>
<gene>
    <name evidence="1" type="ORF">A2918_02400</name>
</gene>
<protein>
    <submittedName>
        <fullName evidence="1">Uncharacterized protein</fullName>
    </submittedName>
</protein>
<proteinExistence type="predicted"/>
<organism evidence="1 2">
    <name type="scientific">Candidatus Yanofskybacteria bacterium RIFCSPLOWO2_01_FULL_42_49</name>
    <dbReference type="NCBI Taxonomy" id="1802694"/>
    <lineage>
        <taxon>Bacteria</taxon>
        <taxon>Candidatus Yanofskyibacteriota</taxon>
    </lineage>
</organism>
<sequence length="71" mass="8384">MCQLFEKFAQRFKRRKYLRKTPETKRTSAALTEPPPPPIILLALKEIEVNRVCHGDDNFKFFLAKFGLLKF</sequence>
<accession>A0A1F8GCV6</accession>
<name>A0A1F8GCV6_9BACT</name>
<dbReference type="AlphaFoldDB" id="A0A1F8GCV6"/>
<dbReference type="EMBL" id="MGKI01000011">
    <property type="protein sequence ID" value="OGN22588.1"/>
    <property type="molecule type" value="Genomic_DNA"/>
</dbReference>
<evidence type="ECO:0000313" key="2">
    <source>
        <dbReference type="Proteomes" id="UP000178227"/>
    </source>
</evidence>